<dbReference type="GO" id="GO:0035438">
    <property type="term" value="F:cyclic-di-GMP binding"/>
    <property type="evidence" value="ECO:0007669"/>
    <property type="project" value="InterPro"/>
</dbReference>
<dbReference type="Gene3D" id="2.40.10.220">
    <property type="entry name" value="predicted glycosyltransferase like domains"/>
    <property type="match status" value="1"/>
</dbReference>
<evidence type="ECO:0000313" key="2">
    <source>
        <dbReference type="EMBL" id="MBK7416447.1"/>
    </source>
</evidence>
<protein>
    <submittedName>
        <fullName evidence="2">PilZ domain-containing protein</fullName>
    </submittedName>
</protein>
<evidence type="ECO:0000313" key="3">
    <source>
        <dbReference type="Proteomes" id="UP000739411"/>
    </source>
</evidence>
<proteinExistence type="predicted"/>
<dbReference type="Proteomes" id="UP000739411">
    <property type="component" value="Unassembled WGS sequence"/>
</dbReference>
<comment type="caution">
    <text evidence="2">The sequence shown here is derived from an EMBL/GenBank/DDBJ whole genome shotgun (WGS) entry which is preliminary data.</text>
</comment>
<feature type="domain" description="PilZ" evidence="1">
    <location>
        <begin position="3"/>
        <end position="104"/>
    </location>
</feature>
<sequence length="110" mass="12292">MRERRRSHRFGLHGRVQLQLGGRQFEFPMADISVTGVGVILDIAVLGAKPGGQVGICTIESTQLAGPIEAYVSVMRIRRIGRQHLVGLRFESINDEQLNLIHDYEKLARA</sequence>
<dbReference type="InterPro" id="IPR009875">
    <property type="entry name" value="PilZ_domain"/>
</dbReference>
<dbReference type="SUPFAM" id="SSF141371">
    <property type="entry name" value="PilZ domain-like"/>
    <property type="match status" value="1"/>
</dbReference>
<name>A0A935MWY0_9RHOO</name>
<gene>
    <name evidence="2" type="ORF">IPJ38_16470</name>
</gene>
<dbReference type="AlphaFoldDB" id="A0A935MWY0"/>
<organism evidence="2 3">
    <name type="scientific">Candidatus Dechloromonas phosphorivorans</name>
    <dbReference type="NCBI Taxonomy" id="2899244"/>
    <lineage>
        <taxon>Bacteria</taxon>
        <taxon>Pseudomonadati</taxon>
        <taxon>Pseudomonadota</taxon>
        <taxon>Betaproteobacteria</taxon>
        <taxon>Rhodocyclales</taxon>
        <taxon>Azonexaceae</taxon>
        <taxon>Dechloromonas</taxon>
    </lineage>
</organism>
<reference evidence="2 3" key="1">
    <citation type="submission" date="2020-10" db="EMBL/GenBank/DDBJ databases">
        <title>Connecting structure to function with the recovery of over 1000 high-quality activated sludge metagenome-assembled genomes encoding full-length rRNA genes using long-read sequencing.</title>
        <authorList>
            <person name="Singleton C.M."/>
            <person name="Petriglieri F."/>
            <person name="Kristensen J.M."/>
            <person name="Kirkegaard R.H."/>
            <person name="Michaelsen T.Y."/>
            <person name="Andersen M.H."/>
            <person name="Karst S.M."/>
            <person name="Dueholm M.S."/>
            <person name="Nielsen P.H."/>
            <person name="Albertsen M."/>
        </authorList>
    </citation>
    <scope>NUCLEOTIDE SEQUENCE [LARGE SCALE GENOMIC DNA]</scope>
    <source>
        <strain evidence="2">EsbW_18-Q3-R4-48_BATAC.463</strain>
    </source>
</reference>
<dbReference type="EMBL" id="JADJMS010000045">
    <property type="protein sequence ID" value="MBK7416447.1"/>
    <property type="molecule type" value="Genomic_DNA"/>
</dbReference>
<accession>A0A935MWY0</accession>
<evidence type="ECO:0000259" key="1">
    <source>
        <dbReference type="Pfam" id="PF07238"/>
    </source>
</evidence>
<dbReference type="Pfam" id="PF07238">
    <property type="entry name" value="PilZ"/>
    <property type="match status" value="1"/>
</dbReference>